<dbReference type="PROSITE" id="PS00867">
    <property type="entry name" value="CPSASE_2"/>
    <property type="match status" value="1"/>
</dbReference>
<feature type="domain" description="Biotin carboxylation" evidence="11">
    <location>
        <begin position="1"/>
        <end position="443"/>
    </location>
</feature>
<name>A0ABQ3TXJ2_STRHY</name>
<keyword evidence="13" id="KW-1185">Reference proteome</keyword>
<evidence type="ECO:0000259" key="9">
    <source>
        <dbReference type="PROSITE" id="PS50968"/>
    </source>
</evidence>
<dbReference type="CDD" id="cd06850">
    <property type="entry name" value="biotinyl_domain"/>
    <property type="match status" value="1"/>
</dbReference>
<sequence>MQKVLIANRGEIAVRVARACRDAGIASVAVYADPDRDACHVRAADEAYALGGDTPAASYLDQAKVLAAAAESGADAIHPGYGFLSENADFAQAVLDAGLTWIGPPPQAIRDLGDKVAARHIAQRAGAPLVAGTPDPVSGAGEVVAFAEQHGLPIAIKAAFGGGGRGLKVARTMDEVPELYDSAVREAVAAFGRGECFVERYLDKPRHVETQCLADTHGNVIVVSTRDCSLQRRHQKLVEEAPAPFLTAEQDAELRRASKAILKEAGYVGAGTVEFLVGNDGTVSFLEVNTRLQVEHPVTEEVTGIDLVREMFRIADGEPIGYDDPPVRGHSFEFRINGEDPGRNFLPAPGTVTAFVPPAGPGVRLDAGVETGSVIGPAWDSLLAKLIVTGATRTQALQRAARALAEFQVEGMATAIPFHRAVVKDPAFTSDPFTIHTRWIETEFHNTIAPFTPAGTDEAEEPTARETVVVEVGGKRLEISLPAVLGLAVSPGETAGARKPKRKAVKKSGSAASGDALASPMQGTIVKVAVAEGDTVAEGDLIVVLEAMKMEQPLNAHRAGTVKGLTAEVGASITSGAVICEIKD</sequence>
<dbReference type="SMART" id="SM00878">
    <property type="entry name" value="Biotin_carb_C"/>
    <property type="match status" value="1"/>
</dbReference>
<evidence type="ECO:0000256" key="1">
    <source>
        <dbReference type="ARBA" id="ARBA00001953"/>
    </source>
</evidence>
<dbReference type="SUPFAM" id="SSF56059">
    <property type="entry name" value="Glutathione synthetase ATP-binding domain-like"/>
    <property type="match status" value="1"/>
</dbReference>
<organism evidence="12 13">
    <name type="scientific">Streptomyces hygroscopicus</name>
    <dbReference type="NCBI Taxonomy" id="1912"/>
    <lineage>
        <taxon>Bacteria</taxon>
        <taxon>Bacillati</taxon>
        <taxon>Actinomycetota</taxon>
        <taxon>Actinomycetes</taxon>
        <taxon>Kitasatosporales</taxon>
        <taxon>Streptomycetaceae</taxon>
        <taxon>Streptomyces</taxon>
        <taxon>Streptomyces violaceusniger group</taxon>
    </lineage>
</organism>
<dbReference type="InterPro" id="IPR011054">
    <property type="entry name" value="Rudment_hybrid_motif"/>
</dbReference>
<keyword evidence="6" id="KW-0092">Biotin</keyword>
<evidence type="ECO:0000256" key="6">
    <source>
        <dbReference type="ARBA" id="ARBA00023267"/>
    </source>
</evidence>
<dbReference type="PANTHER" id="PTHR18866">
    <property type="entry name" value="CARBOXYLASE:PYRUVATE/ACETYL-COA/PROPIONYL-COA CARBOXYLASE"/>
    <property type="match status" value="1"/>
</dbReference>
<dbReference type="Gene3D" id="2.40.50.100">
    <property type="match status" value="1"/>
</dbReference>
<dbReference type="PROSITE" id="PS50968">
    <property type="entry name" value="BIOTINYL_LIPOYL"/>
    <property type="match status" value="1"/>
</dbReference>
<dbReference type="InterPro" id="IPR001882">
    <property type="entry name" value="Biotin_BS"/>
</dbReference>
<evidence type="ECO:0000313" key="13">
    <source>
        <dbReference type="Proteomes" id="UP001054854"/>
    </source>
</evidence>
<dbReference type="PROSITE" id="PS50975">
    <property type="entry name" value="ATP_GRASP"/>
    <property type="match status" value="1"/>
</dbReference>
<feature type="compositionally biased region" description="Low complexity" evidence="8">
    <location>
        <begin position="507"/>
        <end position="517"/>
    </location>
</feature>
<dbReference type="InterPro" id="IPR016185">
    <property type="entry name" value="PreATP-grasp_dom_sf"/>
</dbReference>
<accession>A0ABQ3TXJ2</accession>
<evidence type="ECO:0000256" key="8">
    <source>
        <dbReference type="SAM" id="MobiDB-lite"/>
    </source>
</evidence>
<dbReference type="PROSITE" id="PS00188">
    <property type="entry name" value="BIOTIN"/>
    <property type="match status" value="1"/>
</dbReference>
<dbReference type="EC" id="6.3.4.14" evidence="2"/>
<dbReference type="SUPFAM" id="SSF51246">
    <property type="entry name" value="Rudiment single hybrid motif"/>
    <property type="match status" value="1"/>
</dbReference>
<dbReference type="SUPFAM" id="SSF52440">
    <property type="entry name" value="PreATP-grasp domain"/>
    <property type="match status" value="1"/>
</dbReference>
<dbReference type="RefSeq" id="WP_236256850.1">
    <property type="nucleotide sequence ID" value="NZ_BNEK01000003.1"/>
</dbReference>
<dbReference type="InterPro" id="IPR000089">
    <property type="entry name" value="Biotin_lipoyl"/>
</dbReference>
<dbReference type="Pfam" id="PF00364">
    <property type="entry name" value="Biotin_lipoyl"/>
    <property type="match status" value="1"/>
</dbReference>
<dbReference type="InterPro" id="IPR011761">
    <property type="entry name" value="ATP-grasp"/>
</dbReference>
<feature type="region of interest" description="Disordered" evidence="8">
    <location>
        <begin position="493"/>
        <end position="517"/>
    </location>
</feature>
<feature type="domain" description="ATP-grasp" evidence="10">
    <location>
        <begin position="119"/>
        <end position="316"/>
    </location>
</feature>
<dbReference type="PANTHER" id="PTHR18866:SF33">
    <property type="entry name" value="METHYLCROTONOYL-COA CARBOXYLASE SUBUNIT ALPHA, MITOCHONDRIAL-RELATED"/>
    <property type="match status" value="1"/>
</dbReference>
<dbReference type="Pfam" id="PF00289">
    <property type="entry name" value="Biotin_carb_N"/>
    <property type="match status" value="1"/>
</dbReference>
<feature type="domain" description="Lipoyl-binding" evidence="9">
    <location>
        <begin position="505"/>
        <end position="583"/>
    </location>
</feature>
<dbReference type="InterPro" id="IPR005481">
    <property type="entry name" value="BC-like_N"/>
</dbReference>
<evidence type="ECO:0000256" key="5">
    <source>
        <dbReference type="ARBA" id="ARBA00022840"/>
    </source>
</evidence>
<protein>
    <recommendedName>
        <fullName evidence="2">biotin carboxylase</fullName>
        <ecNumber evidence="2">6.3.4.14</ecNumber>
    </recommendedName>
</protein>
<evidence type="ECO:0000256" key="2">
    <source>
        <dbReference type="ARBA" id="ARBA00013263"/>
    </source>
</evidence>
<dbReference type="InterPro" id="IPR011764">
    <property type="entry name" value="Biotin_carboxylation_dom"/>
</dbReference>
<proteinExistence type="predicted"/>
<evidence type="ECO:0000256" key="4">
    <source>
        <dbReference type="ARBA" id="ARBA00022741"/>
    </source>
</evidence>
<dbReference type="SUPFAM" id="SSF51230">
    <property type="entry name" value="Single hybrid motif"/>
    <property type="match status" value="1"/>
</dbReference>
<dbReference type="Gene3D" id="3.30.470.20">
    <property type="entry name" value="ATP-grasp fold, B domain"/>
    <property type="match status" value="1"/>
</dbReference>
<evidence type="ECO:0000259" key="10">
    <source>
        <dbReference type="PROSITE" id="PS50975"/>
    </source>
</evidence>
<dbReference type="Pfam" id="PF02785">
    <property type="entry name" value="Biotin_carb_C"/>
    <property type="match status" value="1"/>
</dbReference>
<dbReference type="InterPro" id="IPR011053">
    <property type="entry name" value="Single_hybrid_motif"/>
</dbReference>
<dbReference type="InterPro" id="IPR005482">
    <property type="entry name" value="Biotin_COase_C"/>
</dbReference>
<evidence type="ECO:0000259" key="11">
    <source>
        <dbReference type="PROSITE" id="PS50979"/>
    </source>
</evidence>
<dbReference type="EMBL" id="BNEK01000003">
    <property type="protein sequence ID" value="GHJ28029.1"/>
    <property type="molecule type" value="Genomic_DNA"/>
</dbReference>
<dbReference type="Proteomes" id="UP001054854">
    <property type="component" value="Unassembled WGS sequence"/>
</dbReference>
<dbReference type="InterPro" id="IPR005479">
    <property type="entry name" value="CPAse_ATP-bd"/>
</dbReference>
<dbReference type="PROSITE" id="PS50979">
    <property type="entry name" value="BC"/>
    <property type="match status" value="1"/>
</dbReference>
<comment type="caution">
    <text evidence="12">The sequence shown here is derived from an EMBL/GenBank/DDBJ whole genome shotgun (WGS) entry which is preliminary data.</text>
</comment>
<keyword evidence="5 7" id="KW-0067">ATP-binding</keyword>
<keyword evidence="4 7" id="KW-0547">Nucleotide-binding</keyword>
<dbReference type="InterPro" id="IPR050856">
    <property type="entry name" value="Biotin_carboxylase_complex"/>
</dbReference>
<gene>
    <name evidence="12" type="ORF">TPA0910_24620</name>
</gene>
<dbReference type="Pfam" id="PF02786">
    <property type="entry name" value="CPSase_L_D2"/>
    <property type="match status" value="1"/>
</dbReference>
<reference evidence="12" key="1">
    <citation type="submission" date="2024-05" db="EMBL/GenBank/DDBJ databases">
        <title>Whole genome shotgun sequence of Streptomyces hygroscopicus NBRC 113678.</title>
        <authorList>
            <person name="Komaki H."/>
            <person name="Tamura T."/>
        </authorList>
    </citation>
    <scope>NUCLEOTIDE SEQUENCE</scope>
    <source>
        <strain evidence="12">N11-34</strain>
    </source>
</reference>
<evidence type="ECO:0000256" key="7">
    <source>
        <dbReference type="PROSITE-ProRule" id="PRU00409"/>
    </source>
</evidence>
<evidence type="ECO:0000256" key="3">
    <source>
        <dbReference type="ARBA" id="ARBA00022598"/>
    </source>
</evidence>
<comment type="cofactor">
    <cofactor evidence="1">
        <name>biotin</name>
        <dbReference type="ChEBI" id="CHEBI:57586"/>
    </cofactor>
</comment>
<keyword evidence="3" id="KW-0436">Ligase</keyword>
<evidence type="ECO:0000313" key="12">
    <source>
        <dbReference type="EMBL" id="GHJ28029.1"/>
    </source>
</evidence>